<dbReference type="EMBL" id="JAAMPC010000001">
    <property type="protein sequence ID" value="KAG2331979.1"/>
    <property type="molecule type" value="Genomic_DNA"/>
</dbReference>
<dbReference type="OrthoDB" id="8841220at2759"/>
<dbReference type="Proteomes" id="UP000886595">
    <property type="component" value="Unassembled WGS sequence"/>
</dbReference>
<keyword evidence="1" id="KW-0472">Membrane</keyword>
<evidence type="ECO:0000313" key="3">
    <source>
        <dbReference type="Proteomes" id="UP000886595"/>
    </source>
</evidence>
<sequence length="122" mass="12999">MAKRGFKSLMVAIAAHVILTLFATYFLGTSGSYMIRARSFSWIPPPWVLHTMCLASSGLMGLAVFTFMVGSGKGELALWLGQSGDLDATRPLMISLVASNLVKPCLAFAAFVATINVKLAIA</sequence>
<evidence type="ECO:0000313" key="2">
    <source>
        <dbReference type="EMBL" id="KAG2331979.1"/>
    </source>
</evidence>
<keyword evidence="1" id="KW-1133">Transmembrane helix</keyword>
<keyword evidence="1" id="KW-0812">Transmembrane</keyword>
<feature type="transmembrane region" description="Helical" evidence="1">
    <location>
        <begin position="9"/>
        <end position="27"/>
    </location>
</feature>
<evidence type="ECO:0000256" key="1">
    <source>
        <dbReference type="SAM" id="Phobius"/>
    </source>
</evidence>
<organism evidence="2 3">
    <name type="scientific">Brassica carinata</name>
    <name type="common">Ethiopian mustard</name>
    <name type="synonym">Abyssinian cabbage</name>
    <dbReference type="NCBI Taxonomy" id="52824"/>
    <lineage>
        <taxon>Eukaryota</taxon>
        <taxon>Viridiplantae</taxon>
        <taxon>Streptophyta</taxon>
        <taxon>Embryophyta</taxon>
        <taxon>Tracheophyta</taxon>
        <taxon>Spermatophyta</taxon>
        <taxon>Magnoliopsida</taxon>
        <taxon>eudicotyledons</taxon>
        <taxon>Gunneridae</taxon>
        <taxon>Pentapetalae</taxon>
        <taxon>rosids</taxon>
        <taxon>malvids</taxon>
        <taxon>Brassicales</taxon>
        <taxon>Brassicaceae</taxon>
        <taxon>Brassiceae</taxon>
        <taxon>Brassica</taxon>
    </lineage>
</organism>
<protein>
    <submittedName>
        <fullName evidence="2">Uncharacterized protein</fullName>
    </submittedName>
</protein>
<comment type="caution">
    <text evidence="2">The sequence shown here is derived from an EMBL/GenBank/DDBJ whole genome shotgun (WGS) entry which is preliminary data.</text>
</comment>
<proteinExistence type="predicted"/>
<name>A0A8X7WJD6_BRACI</name>
<accession>A0A8X7WJD6</accession>
<dbReference type="AlphaFoldDB" id="A0A8X7WJD6"/>
<gene>
    <name evidence="2" type="ORF">Bca52824_003159</name>
</gene>
<keyword evidence="3" id="KW-1185">Reference proteome</keyword>
<feature type="transmembrane region" description="Helical" evidence="1">
    <location>
        <begin position="47"/>
        <end position="69"/>
    </location>
</feature>
<reference evidence="2 3" key="1">
    <citation type="submission" date="2020-02" db="EMBL/GenBank/DDBJ databases">
        <authorList>
            <person name="Ma Q."/>
            <person name="Huang Y."/>
            <person name="Song X."/>
            <person name="Pei D."/>
        </authorList>
    </citation>
    <scope>NUCLEOTIDE SEQUENCE [LARGE SCALE GENOMIC DNA]</scope>
    <source>
        <strain evidence="2">Sxm20200214</strain>
        <tissue evidence="2">Leaf</tissue>
    </source>
</reference>